<dbReference type="Proteomes" id="UP000663874">
    <property type="component" value="Unassembled WGS sequence"/>
</dbReference>
<sequence length="135" mass="13594">MSKSSSSESGSARAGTYNAYSGTYKSKRTLRAGGYAGASLAEANANYSIFGASASMYSASAHYEVGLNNSIGVNASLVRAEAHAGPLQIGAGLSLDTSASVGLDGAQASALGFGFRIGPKMQIKTPIVDASCNIM</sequence>
<dbReference type="EMBL" id="CAJNOU010001202">
    <property type="protein sequence ID" value="CAF1168166.1"/>
    <property type="molecule type" value="Genomic_DNA"/>
</dbReference>
<evidence type="ECO:0000313" key="3">
    <source>
        <dbReference type="Proteomes" id="UP000663889"/>
    </source>
</evidence>
<accession>A0A814U2U3</accession>
<reference evidence="1" key="1">
    <citation type="submission" date="2021-02" db="EMBL/GenBank/DDBJ databases">
        <authorList>
            <person name="Nowell W R."/>
        </authorList>
    </citation>
    <scope>NUCLEOTIDE SEQUENCE</scope>
</reference>
<comment type="caution">
    <text evidence="1">The sequence shown here is derived from an EMBL/GenBank/DDBJ whole genome shotgun (WGS) entry which is preliminary data.</text>
</comment>
<dbReference type="Proteomes" id="UP000663889">
    <property type="component" value="Unassembled WGS sequence"/>
</dbReference>
<name>A0A814U2U3_9BILA</name>
<organism evidence="1 3">
    <name type="scientific">Rotaria sordida</name>
    <dbReference type="NCBI Taxonomy" id="392033"/>
    <lineage>
        <taxon>Eukaryota</taxon>
        <taxon>Metazoa</taxon>
        <taxon>Spiralia</taxon>
        <taxon>Gnathifera</taxon>
        <taxon>Rotifera</taxon>
        <taxon>Eurotatoria</taxon>
        <taxon>Bdelloidea</taxon>
        <taxon>Philodinida</taxon>
        <taxon>Philodinidae</taxon>
        <taxon>Rotaria</taxon>
    </lineage>
</organism>
<proteinExistence type="predicted"/>
<dbReference type="AlphaFoldDB" id="A0A814U2U3"/>
<gene>
    <name evidence="2" type="ORF">FNK824_LOCUS7383</name>
    <name evidence="1" type="ORF">SEV965_LOCUS19360</name>
</gene>
<dbReference type="EMBL" id="CAJOBE010000683">
    <property type="protein sequence ID" value="CAF3673935.1"/>
    <property type="molecule type" value="Genomic_DNA"/>
</dbReference>
<protein>
    <submittedName>
        <fullName evidence="1">Uncharacterized protein</fullName>
    </submittedName>
</protein>
<evidence type="ECO:0000313" key="2">
    <source>
        <dbReference type="EMBL" id="CAF3673935.1"/>
    </source>
</evidence>
<evidence type="ECO:0000313" key="1">
    <source>
        <dbReference type="EMBL" id="CAF1168166.1"/>
    </source>
</evidence>